<evidence type="ECO:0000256" key="4">
    <source>
        <dbReference type="ARBA" id="ARBA00016377"/>
    </source>
</evidence>
<dbReference type="PROSITE" id="PS51462">
    <property type="entry name" value="NUDIX"/>
    <property type="match status" value="1"/>
</dbReference>
<keyword evidence="10" id="KW-1185">Reference proteome</keyword>
<evidence type="ECO:0000313" key="10">
    <source>
        <dbReference type="Proteomes" id="UP000604737"/>
    </source>
</evidence>
<evidence type="ECO:0000256" key="6">
    <source>
        <dbReference type="ARBA" id="ARBA00032162"/>
    </source>
</evidence>
<accession>A0ABQ3H0V4</accession>
<dbReference type="InterPro" id="IPR000086">
    <property type="entry name" value="NUDIX_hydrolase_dom"/>
</dbReference>
<dbReference type="InterPro" id="IPR015797">
    <property type="entry name" value="NUDIX_hydrolase-like_dom_sf"/>
</dbReference>
<evidence type="ECO:0000259" key="8">
    <source>
        <dbReference type="PROSITE" id="PS51462"/>
    </source>
</evidence>
<comment type="similarity">
    <text evidence="3">Belongs to the Nudix hydrolase family. NudK subfamily.</text>
</comment>
<dbReference type="CDD" id="cd24161">
    <property type="entry name" value="NUDIX_ADPRase_Ndx2"/>
    <property type="match status" value="1"/>
</dbReference>
<evidence type="ECO:0000256" key="3">
    <source>
        <dbReference type="ARBA" id="ARBA00007275"/>
    </source>
</evidence>
<dbReference type="Pfam" id="PF00293">
    <property type="entry name" value="NUDIX"/>
    <property type="match status" value="1"/>
</dbReference>
<dbReference type="RefSeq" id="WP_189461154.1">
    <property type="nucleotide sequence ID" value="NZ_BMYO01000006.1"/>
</dbReference>
<reference evidence="10" key="1">
    <citation type="journal article" date="2019" name="Int. J. Syst. Evol. Microbiol.">
        <title>The Global Catalogue of Microorganisms (GCM) 10K type strain sequencing project: providing services to taxonomists for standard genome sequencing and annotation.</title>
        <authorList>
            <consortium name="The Broad Institute Genomics Platform"/>
            <consortium name="The Broad Institute Genome Sequencing Center for Infectious Disease"/>
            <person name="Wu L."/>
            <person name="Ma J."/>
        </authorList>
    </citation>
    <scope>NUCLEOTIDE SEQUENCE [LARGE SCALE GENOMIC DNA]</scope>
    <source>
        <strain evidence="10">KCTC 23701</strain>
    </source>
</reference>
<feature type="domain" description="Nudix hydrolase" evidence="8">
    <location>
        <begin position="38"/>
        <end position="168"/>
    </location>
</feature>
<evidence type="ECO:0000256" key="2">
    <source>
        <dbReference type="ARBA" id="ARBA00001946"/>
    </source>
</evidence>
<keyword evidence="5" id="KW-0378">Hydrolase</keyword>
<dbReference type="PANTHER" id="PTHR11839">
    <property type="entry name" value="UDP/ADP-SUGAR PYROPHOSPHATASE"/>
    <property type="match status" value="1"/>
</dbReference>
<comment type="cofactor">
    <cofactor evidence="2">
        <name>Mg(2+)</name>
        <dbReference type="ChEBI" id="CHEBI:18420"/>
    </cofactor>
</comment>
<dbReference type="EMBL" id="BMYO01000006">
    <property type="protein sequence ID" value="GHD64693.1"/>
    <property type="molecule type" value="Genomic_DNA"/>
</dbReference>
<name>A0ABQ3H0V4_9NEIS</name>
<evidence type="ECO:0000256" key="5">
    <source>
        <dbReference type="ARBA" id="ARBA00022801"/>
    </source>
</evidence>
<dbReference type="Proteomes" id="UP000604737">
    <property type="component" value="Unassembled WGS sequence"/>
</dbReference>
<evidence type="ECO:0000256" key="7">
    <source>
        <dbReference type="ARBA" id="ARBA00032272"/>
    </source>
</evidence>
<dbReference type="SUPFAM" id="SSF55811">
    <property type="entry name" value="Nudix"/>
    <property type="match status" value="1"/>
</dbReference>
<protein>
    <recommendedName>
        <fullName evidence="4">GDP-mannose pyrophosphatase</fullName>
    </recommendedName>
    <alternativeName>
        <fullName evidence="6">GDP-mannose hydrolase</fullName>
    </alternativeName>
    <alternativeName>
        <fullName evidence="7">GDPMK</fullName>
    </alternativeName>
</protein>
<proteinExistence type="inferred from homology"/>
<sequence length="178" mass="19560">MQDLSLLSSSIVYENPWLRVREDRFVRPGGAEGLYGVVEKDDFAVIAAVADGRVQLVEQFRYPVQGRYWELPQGVAKSANGDLLETARIELREETGFVAEDIVDAGPLFLAYGMTTQAYRVFVATGLTQVGTALEAEEEGLISRSFSIAEVERMIIAGEIRDSVTVAAFGLLRLKGLI</sequence>
<comment type="catalytic activity">
    <reaction evidence="1">
        <text>GDP-alpha-D-mannose + H2O = alpha-D-mannose 1-phosphate + GMP + 2 H(+)</text>
        <dbReference type="Rhea" id="RHEA:27978"/>
        <dbReference type="ChEBI" id="CHEBI:15377"/>
        <dbReference type="ChEBI" id="CHEBI:15378"/>
        <dbReference type="ChEBI" id="CHEBI:57527"/>
        <dbReference type="ChEBI" id="CHEBI:58115"/>
        <dbReference type="ChEBI" id="CHEBI:58409"/>
    </reaction>
</comment>
<comment type="caution">
    <text evidence="9">The sequence shown here is derived from an EMBL/GenBank/DDBJ whole genome shotgun (WGS) entry which is preliminary data.</text>
</comment>
<organism evidence="9 10">
    <name type="scientific">Jeongeupia chitinilytica</name>
    <dbReference type="NCBI Taxonomy" id="1041641"/>
    <lineage>
        <taxon>Bacteria</taxon>
        <taxon>Pseudomonadati</taxon>
        <taxon>Pseudomonadota</taxon>
        <taxon>Betaproteobacteria</taxon>
        <taxon>Neisseriales</taxon>
        <taxon>Chitinibacteraceae</taxon>
        <taxon>Jeongeupia</taxon>
    </lineage>
</organism>
<evidence type="ECO:0000256" key="1">
    <source>
        <dbReference type="ARBA" id="ARBA00000847"/>
    </source>
</evidence>
<dbReference type="PANTHER" id="PTHR11839:SF18">
    <property type="entry name" value="NUDIX HYDROLASE DOMAIN-CONTAINING PROTEIN"/>
    <property type="match status" value="1"/>
</dbReference>
<dbReference type="Gene3D" id="3.90.79.10">
    <property type="entry name" value="Nucleoside Triphosphate Pyrophosphohydrolase"/>
    <property type="match status" value="1"/>
</dbReference>
<evidence type="ECO:0000313" key="9">
    <source>
        <dbReference type="EMBL" id="GHD64693.1"/>
    </source>
</evidence>
<gene>
    <name evidence="9" type="ORF">GCM10007350_24290</name>
</gene>